<evidence type="ECO:0000259" key="11">
    <source>
        <dbReference type="PROSITE" id="PS51715"/>
    </source>
</evidence>
<feature type="compositionally biased region" description="Low complexity" evidence="10">
    <location>
        <begin position="33"/>
        <end position="54"/>
    </location>
</feature>
<feature type="domain" description="GB1/RHD3-type G" evidence="11">
    <location>
        <begin position="83"/>
        <end position="325"/>
    </location>
</feature>
<sequence length="881" mass="97936">MSGKEKKKRKPLERKKRDATMYKLFHRGEDNSADASPTSTAATPSPSASPVTGPARPIRLVYCDDMGKFHMDPEAVATLQLVKEPIGVVSVCGRARQGKSFILNQLLGRSSEFQVAPTHRPCTKGLWLWSTPLKRTALDGTEYNLLLLDSEGIDAYDQTGTYSTQIFSLAVLLSSMFIYNQMGGIDEAALDRLSLVTQMTKHIRVRASGGKTSASELGQFSPIFVWLLRDFYLDLTEDNKKITPRDYLELALRPVQGSGRDIAAKNEIRDSIRALFPDRECFTLVRPLNKENDLQRLDQISLDKLRPEFRSGLDALTKFVFERTRPKQVGATMMTGPVLIGITESYLNVLNHGAVPTISSSWQVLSRHKAEEDQASSEIAALKSRSGAAEARLAAAKEQAQSAQEKFSAGLRIGDLNDFIAPSQACIVSLKGLKSNASKPDIKPEVSIAKKQVQSEPVKISLKDCLACSGCVTSAETVMLEKQSLDEFLSNINKGKTVIVSLSPQSRASLAVHFGISPLQVFKKLTNFFKSLGVKAVFDTSCSRDLTLVESCMEFMTRYRQNQLADGERSKSSLPMIASACPGWICYAEKQLGSFVLPNISKVKSPQQTIGTIIKQYLCQDMGLRPEEIYHVTVMPCYDKKLEAARDDFVFQLESHNEDRGSDGNMISEVDSVLTTGEVMELIQSKDVDFKSLEESPLDRLLTNINEEGYLYGVHGSSGGYAETIFRYAAKTLFGRQIDGPLNFKKIRNSDFQEVTLEVEGKTVLKFALCYGFRNLQNVVRKLKTGTCDYQFVEIMACPSGCLNGGGQIKPKTGQSPKELSQLVETVYMENVWEAEPFDNPIVRGLYDKWLGQPGSEKAQRLMHTQYHHVEKSITSQLHNW</sequence>
<feature type="coiled-coil region" evidence="9">
    <location>
        <begin position="365"/>
        <end position="406"/>
    </location>
</feature>
<dbReference type="EMBL" id="JAYWIO010000006">
    <property type="protein sequence ID" value="KAK7256267.1"/>
    <property type="molecule type" value="Genomic_DNA"/>
</dbReference>
<protein>
    <recommendedName>
        <fullName evidence="11">GB1/RHD3-type G domain-containing protein</fullName>
    </recommendedName>
</protein>
<dbReference type="Gene3D" id="3.40.50.1780">
    <property type="match status" value="1"/>
</dbReference>
<reference evidence="12 13" key="1">
    <citation type="submission" date="2024-01" db="EMBL/GenBank/DDBJ databases">
        <title>The genomes of 5 underutilized Papilionoideae crops provide insights into root nodulation and disease resistanc.</title>
        <authorList>
            <person name="Yuan L."/>
        </authorList>
    </citation>
    <scope>NUCLEOTIDE SEQUENCE [LARGE SCALE GENOMIC DNA]</scope>
    <source>
        <strain evidence="12">ZHUSHIDOU_FW_LH</strain>
        <tissue evidence="12">Leaf</tissue>
    </source>
</reference>
<comment type="similarity">
    <text evidence="8">Belongs to the TRAFAC class dynamin-like GTPase superfamily. GB1/RHD3 GTPase family.</text>
</comment>
<dbReference type="InterPro" id="IPR009016">
    <property type="entry name" value="Fe_hydrogenase"/>
</dbReference>
<dbReference type="SUPFAM" id="SSF52540">
    <property type="entry name" value="P-loop containing nucleoside triphosphate hydrolases"/>
    <property type="match status" value="1"/>
</dbReference>
<keyword evidence="13" id="KW-1185">Reference proteome</keyword>
<dbReference type="PANTHER" id="PTHR11615">
    <property type="entry name" value="NITRATE, FORMATE, IRON DEHYDROGENASE"/>
    <property type="match status" value="1"/>
</dbReference>
<evidence type="ECO:0000256" key="9">
    <source>
        <dbReference type="SAM" id="Coils"/>
    </source>
</evidence>
<evidence type="ECO:0000256" key="7">
    <source>
        <dbReference type="ARBA" id="ARBA00023134"/>
    </source>
</evidence>
<dbReference type="InterPro" id="IPR027417">
    <property type="entry name" value="P-loop_NTPase"/>
</dbReference>
<comment type="similarity">
    <text evidence="1">Belongs to the NARF family.</text>
</comment>
<dbReference type="InterPro" id="IPR015894">
    <property type="entry name" value="Guanylate-bd_N"/>
</dbReference>
<gene>
    <name evidence="12" type="ORF">RIF29_29708</name>
</gene>
<dbReference type="SUPFAM" id="SSF48340">
    <property type="entry name" value="Interferon-induced guanylate-binding protein 1 (GBP1), C-terminal domain"/>
    <property type="match status" value="1"/>
</dbReference>
<dbReference type="GO" id="GO:0003924">
    <property type="term" value="F:GTPase activity"/>
    <property type="evidence" value="ECO:0007669"/>
    <property type="project" value="InterPro"/>
</dbReference>
<dbReference type="AlphaFoldDB" id="A0AAN9HW50"/>
<dbReference type="Gene3D" id="3.40.950.10">
    <property type="entry name" value="Fe-only Hydrogenase (Larger Subunit), Chain L, domain 3"/>
    <property type="match status" value="1"/>
</dbReference>
<dbReference type="FunFam" id="3.40.50.300:FF:000723">
    <property type="entry name" value="Guanylate-binding family protein"/>
    <property type="match status" value="1"/>
</dbReference>
<proteinExistence type="inferred from homology"/>
<keyword evidence="2" id="KW-0004">4Fe-4S</keyword>
<keyword evidence="4" id="KW-0547">Nucleotide-binding</keyword>
<dbReference type="InterPro" id="IPR030386">
    <property type="entry name" value="G_GB1_RHD3_dom"/>
</dbReference>
<dbReference type="InterPro" id="IPR050340">
    <property type="entry name" value="Cytosolic_Fe-S_CAF"/>
</dbReference>
<dbReference type="GO" id="GO:0046872">
    <property type="term" value="F:metal ion binding"/>
    <property type="evidence" value="ECO:0007669"/>
    <property type="project" value="UniProtKB-KW"/>
</dbReference>
<accession>A0AAN9HW50</accession>
<dbReference type="Pfam" id="PF02256">
    <property type="entry name" value="Fe_hyd_SSU"/>
    <property type="match status" value="1"/>
</dbReference>
<dbReference type="CDD" id="cd01851">
    <property type="entry name" value="GBP"/>
    <property type="match status" value="1"/>
</dbReference>
<keyword evidence="9" id="KW-0175">Coiled coil</keyword>
<evidence type="ECO:0000256" key="8">
    <source>
        <dbReference type="PROSITE-ProRule" id="PRU01052"/>
    </source>
</evidence>
<keyword evidence="5" id="KW-0408">Iron</keyword>
<dbReference type="SMART" id="SM00902">
    <property type="entry name" value="Fe_hyd_SSU"/>
    <property type="match status" value="1"/>
</dbReference>
<evidence type="ECO:0000313" key="13">
    <source>
        <dbReference type="Proteomes" id="UP001372338"/>
    </source>
</evidence>
<feature type="compositionally biased region" description="Basic and acidic residues" evidence="10">
    <location>
        <begin position="15"/>
        <end position="30"/>
    </location>
</feature>
<evidence type="ECO:0000256" key="10">
    <source>
        <dbReference type="SAM" id="MobiDB-lite"/>
    </source>
</evidence>
<dbReference type="GO" id="GO:0005525">
    <property type="term" value="F:GTP binding"/>
    <property type="evidence" value="ECO:0007669"/>
    <property type="project" value="UniProtKB-KW"/>
</dbReference>
<evidence type="ECO:0000313" key="12">
    <source>
        <dbReference type="EMBL" id="KAK7256267.1"/>
    </source>
</evidence>
<dbReference type="Proteomes" id="UP001372338">
    <property type="component" value="Unassembled WGS sequence"/>
</dbReference>
<keyword evidence="3" id="KW-0479">Metal-binding</keyword>
<dbReference type="Pfam" id="PF02906">
    <property type="entry name" value="Fe_hyd_lg_C"/>
    <property type="match status" value="1"/>
</dbReference>
<dbReference type="Pfam" id="PF02263">
    <property type="entry name" value="GBP"/>
    <property type="match status" value="1"/>
</dbReference>
<evidence type="ECO:0000256" key="2">
    <source>
        <dbReference type="ARBA" id="ARBA00022485"/>
    </source>
</evidence>
<dbReference type="InterPro" id="IPR003149">
    <property type="entry name" value="Fe_hydrogenase_ssu"/>
</dbReference>
<dbReference type="Gene3D" id="3.40.50.300">
    <property type="entry name" value="P-loop containing nucleotide triphosphate hydrolases"/>
    <property type="match status" value="1"/>
</dbReference>
<name>A0AAN9HW50_CROPI</name>
<dbReference type="InterPro" id="IPR036543">
    <property type="entry name" value="Guanylate-bd_C_sf"/>
</dbReference>
<keyword evidence="7" id="KW-0342">GTP-binding</keyword>
<evidence type="ECO:0000256" key="3">
    <source>
        <dbReference type="ARBA" id="ARBA00022723"/>
    </source>
</evidence>
<evidence type="ECO:0000256" key="6">
    <source>
        <dbReference type="ARBA" id="ARBA00023014"/>
    </source>
</evidence>
<dbReference type="PROSITE" id="PS51715">
    <property type="entry name" value="G_GB1_RHD3"/>
    <property type="match status" value="1"/>
</dbReference>
<dbReference type="InterPro" id="IPR004108">
    <property type="entry name" value="Fe_hydrogenase_lsu_C"/>
</dbReference>
<comment type="caution">
    <text evidence="12">The sequence shown here is derived from an EMBL/GenBank/DDBJ whole genome shotgun (WGS) entry which is preliminary data.</text>
</comment>
<dbReference type="SUPFAM" id="SSF53920">
    <property type="entry name" value="Fe-only hydrogenase"/>
    <property type="match status" value="1"/>
</dbReference>
<evidence type="ECO:0000256" key="5">
    <source>
        <dbReference type="ARBA" id="ARBA00023004"/>
    </source>
</evidence>
<evidence type="ECO:0000256" key="1">
    <source>
        <dbReference type="ARBA" id="ARBA00006596"/>
    </source>
</evidence>
<keyword evidence="6" id="KW-0411">Iron-sulfur</keyword>
<evidence type="ECO:0000256" key="4">
    <source>
        <dbReference type="ARBA" id="ARBA00022741"/>
    </source>
</evidence>
<organism evidence="12 13">
    <name type="scientific">Crotalaria pallida</name>
    <name type="common">Smooth rattlebox</name>
    <name type="synonym">Crotalaria striata</name>
    <dbReference type="NCBI Taxonomy" id="3830"/>
    <lineage>
        <taxon>Eukaryota</taxon>
        <taxon>Viridiplantae</taxon>
        <taxon>Streptophyta</taxon>
        <taxon>Embryophyta</taxon>
        <taxon>Tracheophyta</taxon>
        <taxon>Spermatophyta</taxon>
        <taxon>Magnoliopsida</taxon>
        <taxon>eudicotyledons</taxon>
        <taxon>Gunneridae</taxon>
        <taxon>Pentapetalae</taxon>
        <taxon>rosids</taxon>
        <taxon>fabids</taxon>
        <taxon>Fabales</taxon>
        <taxon>Fabaceae</taxon>
        <taxon>Papilionoideae</taxon>
        <taxon>50 kb inversion clade</taxon>
        <taxon>genistoids sensu lato</taxon>
        <taxon>core genistoids</taxon>
        <taxon>Crotalarieae</taxon>
        <taxon>Crotalaria</taxon>
    </lineage>
</organism>
<dbReference type="FunFam" id="3.30.70.20:FF:000042">
    <property type="entry name" value="Cytosolic Fe-S cluster assembly factor NAR1"/>
    <property type="match status" value="1"/>
</dbReference>
<feature type="compositionally biased region" description="Basic residues" evidence="10">
    <location>
        <begin position="1"/>
        <end position="14"/>
    </location>
</feature>
<feature type="region of interest" description="Disordered" evidence="10">
    <location>
        <begin position="1"/>
        <end position="54"/>
    </location>
</feature>
<dbReference type="GO" id="GO:0051539">
    <property type="term" value="F:4 iron, 4 sulfur cluster binding"/>
    <property type="evidence" value="ECO:0007669"/>
    <property type="project" value="UniProtKB-KW"/>
</dbReference>